<dbReference type="AlphaFoldDB" id="A0A0R2BET9"/>
<sequence>MSAVTDLPNREPVIANIQQAIKRQDYNAKVEPGDPQLSAAQAEAELETYLRHQDHLSYQVNNLVARTLLNVDTRWQTRKLIVVGQERLRDLHQGAIVTSNHFSPYENMVVRRGLQMKRLYLISQLTNFDMTGLLGYIMRNIDTIPLTDSVHYVGKTLPKLMAGVLEDGHNILIYPEQEMWFNYRKPRPPKRGAYQYAAQLKAPIISCFVEIRDTGHAKTADFNEVSYVLHILPVIYPDPEKSVRDNSFAMMHQDYQQKCKAYEAAYHQPLTYAFKQTDIAGWTGRLRGGA</sequence>
<dbReference type="PATRIC" id="fig|1423733.4.peg.1922"/>
<proteinExistence type="predicted"/>
<accession>A0A0R2BET9</accession>
<evidence type="ECO:0000313" key="3">
    <source>
        <dbReference type="Proteomes" id="UP000051845"/>
    </source>
</evidence>
<keyword evidence="2" id="KW-0012">Acyltransferase</keyword>
<gene>
    <name evidence="2" type="ORF">FC82_GL001825</name>
</gene>
<dbReference type="CDD" id="cd07989">
    <property type="entry name" value="LPLAT_AGPAT-like"/>
    <property type="match status" value="1"/>
</dbReference>
<reference evidence="2 3" key="1">
    <citation type="journal article" date="2015" name="Genome Announc.">
        <title>Expanding the biotechnology potential of lactobacilli through comparative genomics of 213 strains and associated genera.</title>
        <authorList>
            <person name="Sun Z."/>
            <person name="Harris H.M."/>
            <person name="McCann A."/>
            <person name="Guo C."/>
            <person name="Argimon S."/>
            <person name="Zhang W."/>
            <person name="Yang X."/>
            <person name="Jeffery I.B."/>
            <person name="Cooney J.C."/>
            <person name="Kagawa T.F."/>
            <person name="Liu W."/>
            <person name="Song Y."/>
            <person name="Salvetti E."/>
            <person name="Wrobel A."/>
            <person name="Rasinkangas P."/>
            <person name="Parkhill J."/>
            <person name="Rea M.C."/>
            <person name="O'Sullivan O."/>
            <person name="Ritari J."/>
            <person name="Douillard F.P."/>
            <person name="Paul Ross R."/>
            <person name="Yang R."/>
            <person name="Briner A.E."/>
            <person name="Felis G.E."/>
            <person name="de Vos W.M."/>
            <person name="Barrangou R."/>
            <person name="Klaenhammer T.R."/>
            <person name="Caufield P.W."/>
            <person name="Cui Y."/>
            <person name="Zhang H."/>
            <person name="O'Toole P.W."/>
        </authorList>
    </citation>
    <scope>NUCLEOTIDE SEQUENCE [LARGE SCALE GENOMIC DNA]</scope>
    <source>
        <strain evidence="2 3">DSM 20515</strain>
    </source>
</reference>
<dbReference type="STRING" id="33960.TY91_15375"/>
<dbReference type="Pfam" id="PF01553">
    <property type="entry name" value="Acyltransferase"/>
    <property type="match status" value="1"/>
</dbReference>
<dbReference type="InterPro" id="IPR002123">
    <property type="entry name" value="Plipid/glycerol_acylTrfase"/>
</dbReference>
<evidence type="ECO:0000313" key="2">
    <source>
        <dbReference type="EMBL" id="KRM77934.1"/>
    </source>
</evidence>
<dbReference type="Proteomes" id="UP000051845">
    <property type="component" value="Unassembled WGS sequence"/>
</dbReference>
<dbReference type="EMBL" id="AYYR01000004">
    <property type="protein sequence ID" value="KRM77934.1"/>
    <property type="molecule type" value="Genomic_DNA"/>
</dbReference>
<dbReference type="SMART" id="SM00563">
    <property type="entry name" value="PlsC"/>
    <property type="match status" value="1"/>
</dbReference>
<dbReference type="GO" id="GO:0016746">
    <property type="term" value="F:acyltransferase activity"/>
    <property type="evidence" value="ECO:0007669"/>
    <property type="project" value="UniProtKB-KW"/>
</dbReference>
<organism evidence="2 3">
    <name type="scientific">Secundilactobacillus collinoides DSM 20515 = JCM 1123</name>
    <dbReference type="NCBI Taxonomy" id="1423733"/>
    <lineage>
        <taxon>Bacteria</taxon>
        <taxon>Bacillati</taxon>
        <taxon>Bacillota</taxon>
        <taxon>Bacilli</taxon>
        <taxon>Lactobacillales</taxon>
        <taxon>Lactobacillaceae</taxon>
        <taxon>Secundilactobacillus</taxon>
    </lineage>
</organism>
<dbReference type="RefSeq" id="WP_054761585.1">
    <property type="nucleotide sequence ID" value="NZ_AYYR01000004.1"/>
</dbReference>
<evidence type="ECO:0000259" key="1">
    <source>
        <dbReference type="SMART" id="SM00563"/>
    </source>
</evidence>
<comment type="caution">
    <text evidence="2">The sequence shown here is derived from an EMBL/GenBank/DDBJ whole genome shotgun (WGS) entry which is preliminary data.</text>
</comment>
<name>A0A0R2BET9_SECCO</name>
<protein>
    <submittedName>
        <fullName evidence="2">1-acyl-sn-glycerol-3-phosphate acyltransferase</fullName>
    </submittedName>
</protein>
<feature type="domain" description="Phospholipid/glycerol acyltransferase" evidence="1">
    <location>
        <begin position="95"/>
        <end position="212"/>
    </location>
</feature>
<keyword evidence="2" id="KW-0808">Transferase</keyword>